<name>A0AA37V2W8_9MYCO</name>
<dbReference type="GO" id="GO:0005886">
    <property type="term" value="C:plasma membrane"/>
    <property type="evidence" value="ECO:0007669"/>
    <property type="project" value="TreeGrafter"/>
</dbReference>
<dbReference type="AlphaFoldDB" id="A0AA37V2W8"/>
<dbReference type="InterPro" id="IPR024344">
    <property type="entry name" value="MDMPI_metal-binding"/>
</dbReference>
<feature type="domain" description="MDMPI C-terminal" evidence="1">
    <location>
        <begin position="177"/>
        <end position="279"/>
    </location>
</feature>
<evidence type="ECO:0000313" key="3">
    <source>
        <dbReference type="EMBL" id="GLB84257.1"/>
    </source>
</evidence>
<evidence type="ECO:0000259" key="2">
    <source>
        <dbReference type="Pfam" id="PF11716"/>
    </source>
</evidence>
<organism evidence="3 4">
    <name type="scientific">Mycobacterium kiyosense</name>
    <dbReference type="NCBI Taxonomy" id="2871094"/>
    <lineage>
        <taxon>Bacteria</taxon>
        <taxon>Bacillati</taxon>
        <taxon>Actinomycetota</taxon>
        <taxon>Actinomycetes</taxon>
        <taxon>Mycobacteriales</taxon>
        <taxon>Mycobacteriaceae</taxon>
        <taxon>Mycobacterium</taxon>
    </lineage>
</organism>
<evidence type="ECO:0000259" key="1">
    <source>
        <dbReference type="Pfam" id="PF07398"/>
    </source>
</evidence>
<dbReference type="PANTHER" id="PTHR40758:SF1">
    <property type="entry name" value="CONSERVED PROTEIN"/>
    <property type="match status" value="1"/>
</dbReference>
<reference evidence="3" key="1">
    <citation type="submission" date="2022-07" db="EMBL/GenBank/DDBJ databases">
        <title>Mycobacterium kiyosense sp. nov., scotochromogenic slow-glowing species isolated from respiratory specimens.</title>
        <authorList>
            <person name="Fukano H."/>
            <person name="Kazumi Y."/>
            <person name="Sakagami N."/>
            <person name="Ato M."/>
            <person name="Mitarai S."/>
            <person name="Hoshino Y."/>
        </authorList>
    </citation>
    <scope>NUCLEOTIDE SEQUENCE</scope>
    <source>
        <strain evidence="3">SRL2020-028</strain>
    </source>
</reference>
<dbReference type="Proteomes" id="UP001165663">
    <property type="component" value="Unassembled WGS sequence"/>
</dbReference>
<gene>
    <name evidence="3" type="ORF">SRL2020028_35130</name>
</gene>
<dbReference type="Pfam" id="PF07398">
    <property type="entry name" value="MDMPI_C"/>
    <property type="match status" value="1"/>
</dbReference>
<sequence>MLESLHPRWSTLTATFGLSQAMGAVDRPAAGSVNRVDYTADYLQETRAFGELIRTADPSTPVPTCPGWTLDQLFRHVGRGDRWAAQIVRDRMDSFLDFRSVEDGKPPPGRDDAIAWLNGGAQLLVDAVEQTGSESPVWTFLGTRPARWWIRRRLHENLVHRADAALALAVGFDVAPELAADGIDEFLERIVIQAGRDGAALPLEGADTLHLHATDPGLGEAGEWTIAVQNAAITWSHEHGKGTAALRGGATELLLAMTRRVPLADTTIELFGAEQVWQRWLDRTPL</sequence>
<evidence type="ECO:0008006" key="5">
    <source>
        <dbReference type="Google" id="ProtNLM"/>
    </source>
</evidence>
<dbReference type="PANTHER" id="PTHR40758">
    <property type="entry name" value="CONSERVED PROTEIN"/>
    <property type="match status" value="1"/>
</dbReference>
<protein>
    <recommendedName>
        <fullName evidence="5">Maleylpyruvate isomerase family mycothiol-dependent enzyme</fullName>
    </recommendedName>
</protein>
<dbReference type="NCBIfam" id="TIGR03083">
    <property type="entry name" value="maleylpyruvate isomerase family mycothiol-dependent enzyme"/>
    <property type="match status" value="1"/>
</dbReference>
<feature type="domain" description="Mycothiol-dependent maleylpyruvate isomerase metal-binding" evidence="2">
    <location>
        <begin position="44"/>
        <end position="165"/>
    </location>
</feature>
<comment type="caution">
    <text evidence="3">The sequence shown here is derived from an EMBL/GenBank/DDBJ whole genome shotgun (WGS) entry which is preliminary data.</text>
</comment>
<proteinExistence type="predicted"/>
<dbReference type="EMBL" id="BRXE01000045">
    <property type="protein sequence ID" value="GLB84257.1"/>
    <property type="molecule type" value="Genomic_DNA"/>
</dbReference>
<dbReference type="GO" id="GO:0046872">
    <property type="term" value="F:metal ion binding"/>
    <property type="evidence" value="ECO:0007669"/>
    <property type="project" value="InterPro"/>
</dbReference>
<dbReference type="SUPFAM" id="SSF109854">
    <property type="entry name" value="DinB/YfiT-like putative metalloenzymes"/>
    <property type="match status" value="1"/>
</dbReference>
<accession>A0AA37V2W8</accession>
<evidence type="ECO:0000313" key="4">
    <source>
        <dbReference type="Proteomes" id="UP001165663"/>
    </source>
</evidence>
<dbReference type="InterPro" id="IPR017517">
    <property type="entry name" value="Maleyloyr_isom"/>
</dbReference>
<dbReference type="InterPro" id="IPR034660">
    <property type="entry name" value="DinB/YfiT-like"/>
</dbReference>
<dbReference type="InterPro" id="IPR010872">
    <property type="entry name" value="MDMPI_C-term_domain"/>
</dbReference>
<dbReference type="Pfam" id="PF11716">
    <property type="entry name" value="MDMPI_N"/>
    <property type="match status" value="1"/>
</dbReference>